<keyword evidence="6" id="KW-1185">Reference proteome</keyword>
<evidence type="ECO:0000313" key="6">
    <source>
        <dbReference type="Proteomes" id="UP000188324"/>
    </source>
</evidence>
<evidence type="ECO:0000256" key="1">
    <source>
        <dbReference type="ARBA" id="ARBA00023015"/>
    </source>
</evidence>
<dbReference type="EMBL" id="CP019605">
    <property type="protein sequence ID" value="AQP44646.1"/>
    <property type="molecule type" value="Genomic_DNA"/>
</dbReference>
<dbReference type="GO" id="GO:0000976">
    <property type="term" value="F:transcription cis-regulatory region binding"/>
    <property type="evidence" value="ECO:0007669"/>
    <property type="project" value="TreeGrafter"/>
</dbReference>
<dbReference type="PANTHER" id="PTHR30146">
    <property type="entry name" value="LACI-RELATED TRANSCRIPTIONAL REPRESSOR"/>
    <property type="match status" value="1"/>
</dbReference>
<keyword evidence="3" id="KW-0804">Transcription</keyword>
<dbReference type="PANTHER" id="PTHR30146:SF109">
    <property type="entry name" value="HTH-TYPE TRANSCRIPTIONAL REGULATOR GALS"/>
    <property type="match status" value="1"/>
</dbReference>
<sequence length="148" mass="15509">MNHASETCVKPRWKAADIATFARIVRSTLNAITTALAAAIAEGLAFDAVFAVTDAGAIGAFRALGEAGRVMPDDVQVVGFDNLALAPYLVPSLTTIEPDNDAMVDAVCELVLTSLGLDAPAATGDRGRVRMPTARIVRRESTRGPTRA</sequence>
<dbReference type="Pfam" id="PF13377">
    <property type="entry name" value="Peripla_BP_3"/>
    <property type="match status" value="1"/>
</dbReference>
<dbReference type="Gene3D" id="3.40.50.2300">
    <property type="match status" value="1"/>
</dbReference>
<evidence type="ECO:0000256" key="2">
    <source>
        <dbReference type="ARBA" id="ARBA00023125"/>
    </source>
</evidence>
<dbReference type="Proteomes" id="UP000188324">
    <property type="component" value="Chromosome"/>
</dbReference>
<gene>
    <name evidence="5" type="ORF">RPIT_07345</name>
</gene>
<organism evidence="5 6">
    <name type="scientific">Tessaracoccus flavus</name>
    <dbReference type="NCBI Taxonomy" id="1610493"/>
    <lineage>
        <taxon>Bacteria</taxon>
        <taxon>Bacillati</taxon>
        <taxon>Actinomycetota</taxon>
        <taxon>Actinomycetes</taxon>
        <taxon>Propionibacteriales</taxon>
        <taxon>Propionibacteriaceae</taxon>
        <taxon>Tessaracoccus</taxon>
    </lineage>
</organism>
<evidence type="ECO:0000256" key="3">
    <source>
        <dbReference type="ARBA" id="ARBA00023163"/>
    </source>
</evidence>
<dbReference type="KEGG" id="tfl:RPIT_07345"/>
<evidence type="ECO:0000259" key="4">
    <source>
        <dbReference type="Pfam" id="PF13377"/>
    </source>
</evidence>
<dbReference type="GO" id="GO:0003700">
    <property type="term" value="F:DNA-binding transcription factor activity"/>
    <property type="evidence" value="ECO:0007669"/>
    <property type="project" value="TreeGrafter"/>
</dbReference>
<accession>A0A1Q2CEW1</accession>
<protein>
    <recommendedName>
        <fullName evidence="4">Transcriptional regulator LacI/GalR-like sensor domain-containing protein</fullName>
    </recommendedName>
</protein>
<dbReference type="STRING" id="1610493.RPIT_07345"/>
<dbReference type="SUPFAM" id="SSF53822">
    <property type="entry name" value="Periplasmic binding protein-like I"/>
    <property type="match status" value="1"/>
</dbReference>
<dbReference type="AlphaFoldDB" id="A0A1Q2CEW1"/>
<keyword evidence="1" id="KW-0805">Transcription regulation</keyword>
<keyword evidence="2" id="KW-0238">DNA-binding</keyword>
<dbReference type="InterPro" id="IPR028082">
    <property type="entry name" value="Peripla_BP_I"/>
</dbReference>
<evidence type="ECO:0000313" key="5">
    <source>
        <dbReference type="EMBL" id="AQP44646.1"/>
    </source>
</evidence>
<reference evidence="5 6" key="1">
    <citation type="journal article" date="2016" name="Int. J. Syst. Evol. Microbiol.">
        <title>Tessaracoccus flavus sp. nov., isolated from the drainage system of a lindane-producing factory.</title>
        <authorList>
            <person name="Kumari R."/>
            <person name="Singh P."/>
            <person name="Schumann P."/>
            <person name="Lal R."/>
        </authorList>
    </citation>
    <scope>NUCLEOTIDE SEQUENCE [LARGE SCALE GENOMIC DNA]</scope>
    <source>
        <strain evidence="5 6">RP1T</strain>
    </source>
</reference>
<proteinExistence type="predicted"/>
<dbReference type="InterPro" id="IPR046335">
    <property type="entry name" value="LacI/GalR-like_sensor"/>
</dbReference>
<name>A0A1Q2CEW1_9ACTN</name>
<feature type="domain" description="Transcriptional regulator LacI/GalR-like sensor" evidence="4">
    <location>
        <begin position="42"/>
        <end position="142"/>
    </location>
</feature>